<evidence type="ECO:0000313" key="3">
    <source>
        <dbReference type="Proteomes" id="UP000095662"/>
    </source>
</evidence>
<name>A0A174ZL86_9FIRM</name>
<proteinExistence type="predicted"/>
<feature type="compositionally biased region" description="Basic and acidic residues" evidence="1">
    <location>
        <begin position="14"/>
        <end position="37"/>
    </location>
</feature>
<reference evidence="2 3" key="1">
    <citation type="submission" date="2015-09" db="EMBL/GenBank/DDBJ databases">
        <authorList>
            <consortium name="Pathogen Informatics"/>
        </authorList>
    </citation>
    <scope>NUCLEOTIDE SEQUENCE [LARGE SCALE GENOMIC DNA]</scope>
    <source>
        <strain evidence="2 3">2789STDY5834928</strain>
    </source>
</reference>
<dbReference type="STRING" id="39492.ERS852540_01624"/>
<dbReference type="AlphaFoldDB" id="A0A174ZL86"/>
<accession>A0A174ZL86</accession>
<organism evidence="2 3">
    <name type="scientific">[Eubacterium] siraeum</name>
    <dbReference type="NCBI Taxonomy" id="39492"/>
    <lineage>
        <taxon>Bacteria</taxon>
        <taxon>Bacillati</taxon>
        <taxon>Bacillota</taxon>
        <taxon>Clostridia</taxon>
        <taxon>Eubacteriales</taxon>
        <taxon>Oscillospiraceae</taxon>
        <taxon>Oscillospiraceae incertae sedis</taxon>
    </lineage>
</organism>
<protein>
    <submittedName>
        <fullName evidence="2">Uncharacterized protein</fullName>
    </submittedName>
</protein>
<evidence type="ECO:0000256" key="1">
    <source>
        <dbReference type="SAM" id="MobiDB-lite"/>
    </source>
</evidence>
<feature type="region of interest" description="Disordered" evidence="1">
    <location>
        <begin position="1"/>
        <end position="37"/>
    </location>
</feature>
<dbReference type="Proteomes" id="UP000095662">
    <property type="component" value="Unassembled WGS sequence"/>
</dbReference>
<dbReference type="EMBL" id="CZBY01000012">
    <property type="protein sequence ID" value="CUQ87944.1"/>
    <property type="molecule type" value="Genomic_DNA"/>
</dbReference>
<sequence length="37" mass="4178">MTMKLTPGIASAFDKVREKPEKDTGESKKARRKTVEI</sequence>
<evidence type="ECO:0000313" key="2">
    <source>
        <dbReference type="EMBL" id="CUQ87944.1"/>
    </source>
</evidence>
<gene>
    <name evidence="2" type="ORF">ERS852540_01624</name>
</gene>